<dbReference type="InterPro" id="IPR009594">
    <property type="entry name" value="Tscrpt_reg_HTH_AraC_N"/>
</dbReference>
<dbReference type="Pfam" id="PF12833">
    <property type="entry name" value="HTH_18"/>
    <property type="match status" value="1"/>
</dbReference>
<dbReference type="EMBL" id="LAZR01014513">
    <property type="protein sequence ID" value="KKM17177.1"/>
    <property type="molecule type" value="Genomic_DNA"/>
</dbReference>
<keyword evidence="1" id="KW-0805">Transcription regulation</keyword>
<gene>
    <name evidence="4" type="ORF">LCGC14_1678410</name>
</gene>
<dbReference type="InterPro" id="IPR018060">
    <property type="entry name" value="HTH_AraC"/>
</dbReference>
<dbReference type="AlphaFoldDB" id="A0A0F9HPU6"/>
<dbReference type="GO" id="GO:0003700">
    <property type="term" value="F:DNA-binding transcription factor activity"/>
    <property type="evidence" value="ECO:0007669"/>
    <property type="project" value="InterPro"/>
</dbReference>
<proteinExistence type="predicted"/>
<protein>
    <recommendedName>
        <fullName evidence="3">HTH araC/xylS-type domain-containing protein</fullName>
    </recommendedName>
</protein>
<dbReference type="PANTHER" id="PTHR43436:SF1">
    <property type="entry name" value="TRANSCRIPTIONAL REGULATORY PROTEIN"/>
    <property type="match status" value="1"/>
</dbReference>
<keyword evidence="2" id="KW-0804">Transcription</keyword>
<reference evidence="4" key="1">
    <citation type="journal article" date="2015" name="Nature">
        <title>Complex archaea that bridge the gap between prokaryotes and eukaryotes.</title>
        <authorList>
            <person name="Spang A."/>
            <person name="Saw J.H."/>
            <person name="Jorgensen S.L."/>
            <person name="Zaremba-Niedzwiedzka K."/>
            <person name="Martijn J."/>
            <person name="Lind A.E."/>
            <person name="van Eijk R."/>
            <person name="Schleper C."/>
            <person name="Guy L."/>
            <person name="Ettema T.J."/>
        </authorList>
    </citation>
    <scope>NUCLEOTIDE SEQUENCE</scope>
</reference>
<dbReference type="PANTHER" id="PTHR43436">
    <property type="entry name" value="ARAC-FAMILY TRANSCRIPTIONAL REGULATOR"/>
    <property type="match status" value="1"/>
</dbReference>
<evidence type="ECO:0000256" key="2">
    <source>
        <dbReference type="ARBA" id="ARBA00023163"/>
    </source>
</evidence>
<evidence type="ECO:0000256" key="1">
    <source>
        <dbReference type="ARBA" id="ARBA00023015"/>
    </source>
</evidence>
<dbReference type="SUPFAM" id="SSF46689">
    <property type="entry name" value="Homeodomain-like"/>
    <property type="match status" value="2"/>
</dbReference>
<dbReference type="Pfam" id="PF06719">
    <property type="entry name" value="AraC_N"/>
    <property type="match status" value="1"/>
</dbReference>
<comment type="caution">
    <text evidence="4">The sequence shown here is derived from an EMBL/GenBank/DDBJ whole genome shotgun (WGS) entry which is preliminary data.</text>
</comment>
<accession>A0A0F9HPU6</accession>
<dbReference type="Gene3D" id="1.10.10.60">
    <property type="entry name" value="Homeodomain-like"/>
    <property type="match status" value="1"/>
</dbReference>
<name>A0A0F9HPU6_9ZZZZ</name>
<dbReference type="GO" id="GO:0043565">
    <property type="term" value="F:sequence-specific DNA binding"/>
    <property type="evidence" value="ECO:0007669"/>
    <property type="project" value="InterPro"/>
</dbReference>
<evidence type="ECO:0000259" key="3">
    <source>
        <dbReference type="PROSITE" id="PS01124"/>
    </source>
</evidence>
<dbReference type="PROSITE" id="PS01124">
    <property type="entry name" value="HTH_ARAC_FAMILY_2"/>
    <property type="match status" value="1"/>
</dbReference>
<feature type="domain" description="HTH araC/xylS-type" evidence="3">
    <location>
        <begin position="202"/>
        <end position="300"/>
    </location>
</feature>
<dbReference type="InterPro" id="IPR009057">
    <property type="entry name" value="Homeodomain-like_sf"/>
</dbReference>
<organism evidence="4">
    <name type="scientific">marine sediment metagenome</name>
    <dbReference type="NCBI Taxonomy" id="412755"/>
    <lineage>
        <taxon>unclassified sequences</taxon>
        <taxon>metagenomes</taxon>
        <taxon>ecological metagenomes</taxon>
    </lineage>
</organism>
<dbReference type="SMART" id="SM00342">
    <property type="entry name" value="HTH_ARAC"/>
    <property type="match status" value="1"/>
</dbReference>
<sequence length="305" mass="34495">MTQSRNIEMELSSMQASLAKEIKQKTVGQEDCATAIDNFSLFRREVLTEPCSCNIEPSVLFIVQGVKQLLVGEQHFIYDTKHFLLNSFDLPAGSQVLHASSERPCLGFMLKLDMKILADMIAQNDIPPSYDRTISGGTARGTVTPLLLEPFARLLALLDEPDAISTLSPLIVREIYYRLLTSDLAGRLWQTASTGSQVNRISRAVGWLRTHYSEALRIEELADHVQMSKTALYHHFRENTAMTPVQYQKWLRLNEAQRLMLNEYLDASSAAFKVGYESPSHFSREYARLFGSAPKRHIDSLRRGP</sequence>
<evidence type="ECO:0000313" key="4">
    <source>
        <dbReference type="EMBL" id="KKM17177.1"/>
    </source>
</evidence>